<name>A0AAP0P865_9MAGN</name>
<protein>
    <submittedName>
        <fullName evidence="2">Uncharacterized protein</fullName>
    </submittedName>
</protein>
<dbReference type="Proteomes" id="UP001419268">
    <property type="component" value="Unassembled WGS sequence"/>
</dbReference>
<proteinExistence type="predicted"/>
<evidence type="ECO:0000256" key="1">
    <source>
        <dbReference type="SAM" id="MobiDB-lite"/>
    </source>
</evidence>
<gene>
    <name evidence="2" type="ORF">Scep_013097</name>
</gene>
<dbReference type="AlphaFoldDB" id="A0AAP0P865"/>
<evidence type="ECO:0000313" key="2">
    <source>
        <dbReference type="EMBL" id="KAK9133569.1"/>
    </source>
</evidence>
<feature type="compositionally biased region" description="Basic and acidic residues" evidence="1">
    <location>
        <begin position="152"/>
        <end position="173"/>
    </location>
</feature>
<evidence type="ECO:0000313" key="3">
    <source>
        <dbReference type="Proteomes" id="UP001419268"/>
    </source>
</evidence>
<organism evidence="2 3">
    <name type="scientific">Stephania cephalantha</name>
    <dbReference type="NCBI Taxonomy" id="152367"/>
    <lineage>
        <taxon>Eukaryota</taxon>
        <taxon>Viridiplantae</taxon>
        <taxon>Streptophyta</taxon>
        <taxon>Embryophyta</taxon>
        <taxon>Tracheophyta</taxon>
        <taxon>Spermatophyta</taxon>
        <taxon>Magnoliopsida</taxon>
        <taxon>Ranunculales</taxon>
        <taxon>Menispermaceae</taxon>
        <taxon>Menispermoideae</taxon>
        <taxon>Cissampelideae</taxon>
        <taxon>Stephania</taxon>
    </lineage>
</organism>
<comment type="caution">
    <text evidence="2">The sequence shown here is derived from an EMBL/GenBank/DDBJ whole genome shotgun (WGS) entry which is preliminary data.</text>
</comment>
<feature type="region of interest" description="Disordered" evidence="1">
    <location>
        <begin position="69"/>
        <end position="126"/>
    </location>
</feature>
<feature type="region of interest" description="Disordered" evidence="1">
    <location>
        <begin position="151"/>
        <end position="182"/>
    </location>
</feature>
<accession>A0AAP0P865</accession>
<dbReference type="EMBL" id="JBBNAG010000005">
    <property type="protein sequence ID" value="KAK9133569.1"/>
    <property type="molecule type" value="Genomic_DNA"/>
</dbReference>
<keyword evidence="3" id="KW-1185">Reference proteome</keyword>
<sequence>MSTWTDVDMYTDSAFCEGAISVHVDTEGFSRSTWIHVDRKTRDIGAQIAPSQKALSAPHCRLPETDAENLCVGGEGGSDPWRETPRREEEGGDQKSFFDRAAVHTRARRRERRCGSSPSKERGFQQQQCNNAYVEAFAWQWYVEEEQCQQAMERDLRHGNEEEARKAMAERIPSDGVEGGGN</sequence>
<feature type="compositionally biased region" description="Basic residues" evidence="1">
    <location>
        <begin position="103"/>
        <end position="112"/>
    </location>
</feature>
<reference evidence="2 3" key="1">
    <citation type="submission" date="2024-01" db="EMBL/GenBank/DDBJ databases">
        <title>Genome assemblies of Stephania.</title>
        <authorList>
            <person name="Yang L."/>
        </authorList>
    </citation>
    <scope>NUCLEOTIDE SEQUENCE [LARGE SCALE GENOMIC DNA]</scope>
    <source>
        <strain evidence="2">JXDWG</strain>
        <tissue evidence="2">Leaf</tissue>
    </source>
</reference>
<feature type="compositionally biased region" description="Basic and acidic residues" evidence="1">
    <location>
        <begin position="80"/>
        <end position="102"/>
    </location>
</feature>